<keyword evidence="9" id="KW-1133">Transmembrane helix</keyword>
<dbReference type="RefSeq" id="WP_027243222.1">
    <property type="nucleotide sequence ID" value="NZ_CP012508.1"/>
</dbReference>
<dbReference type="GO" id="GO:0009055">
    <property type="term" value="F:electron transfer activity"/>
    <property type="evidence" value="ECO:0007669"/>
    <property type="project" value="TreeGrafter"/>
</dbReference>
<keyword evidence="3" id="KW-0813">Transport</keyword>
<name>A0A1L6TC73_PISSA</name>
<evidence type="ECO:0000256" key="11">
    <source>
        <dbReference type="ARBA" id="ARBA00023136"/>
    </source>
</evidence>
<dbReference type="Pfam" id="PF02322">
    <property type="entry name" value="Cyt_bd_oxida_II"/>
    <property type="match status" value="1"/>
</dbReference>
<dbReference type="PIRSF" id="PIRSF000267">
    <property type="entry name" value="Cyt_oxidse_sub2"/>
    <property type="match status" value="1"/>
</dbReference>
<dbReference type="GO" id="GO:0019646">
    <property type="term" value="P:aerobic electron transport chain"/>
    <property type="evidence" value="ECO:0007669"/>
    <property type="project" value="TreeGrafter"/>
</dbReference>
<reference evidence="12 13" key="1">
    <citation type="journal article" date="2014" name="Genome Announc.">
        <title>Comparative Genome Analysis of Two Isolates of the Fish Pathogen Piscirickettsia salmonis from Different Hosts Reveals Major Differences in Virulence-Associated Secretion Systems.</title>
        <authorList>
            <person name="Bohle H."/>
            <person name="Henriquez P."/>
            <person name="Grothusen H."/>
            <person name="Navas E."/>
            <person name="Sandoval A."/>
            <person name="Bustamante F."/>
            <person name="Bustos P."/>
            <person name="Mancilla M."/>
        </authorList>
    </citation>
    <scope>NUCLEOTIDE SEQUENCE [LARGE SCALE GENOMIC DNA]</scope>
    <source>
        <strain evidence="13">B1-32597</strain>
    </source>
</reference>
<keyword evidence="4" id="KW-1003">Cell membrane</keyword>
<dbReference type="NCBIfam" id="TIGR00203">
    <property type="entry name" value="cydB"/>
    <property type="match status" value="1"/>
</dbReference>
<evidence type="ECO:0000256" key="3">
    <source>
        <dbReference type="ARBA" id="ARBA00022448"/>
    </source>
</evidence>
<keyword evidence="11" id="KW-0472">Membrane</keyword>
<organism evidence="12 13">
    <name type="scientific">Piscirickettsia salmonis</name>
    <dbReference type="NCBI Taxonomy" id="1238"/>
    <lineage>
        <taxon>Bacteria</taxon>
        <taxon>Pseudomonadati</taxon>
        <taxon>Pseudomonadota</taxon>
        <taxon>Gammaproteobacteria</taxon>
        <taxon>Thiotrichales</taxon>
        <taxon>Piscirickettsiaceae</taxon>
        <taxon>Piscirickettsia</taxon>
    </lineage>
</organism>
<dbReference type="EMBL" id="CP012508">
    <property type="protein sequence ID" value="ALB22883.1"/>
    <property type="molecule type" value="Genomic_DNA"/>
</dbReference>
<dbReference type="GO" id="GO:0046872">
    <property type="term" value="F:metal ion binding"/>
    <property type="evidence" value="ECO:0007669"/>
    <property type="project" value="UniProtKB-KW"/>
</dbReference>
<protein>
    <submittedName>
        <fullName evidence="12">Cytochrome d ubiquinol oxidase subunit 2</fullName>
        <ecNumber evidence="12">3.1.3.1</ecNumber>
    </submittedName>
</protein>
<keyword evidence="12" id="KW-0378">Hydrolase</keyword>
<evidence type="ECO:0000313" key="13">
    <source>
        <dbReference type="Proteomes" id="UP000029558"/>
    </source>
</evidence>
<keyword evidence="7" id="KW-0479">Metal-binding</keyword>
<evidence type="ECO:0000256" key="10">
    <source>
        <dbReference type="ARBA" id="ARBA00023004"/>
    </source>
</evidence>
<comment type="similarity">
    <text evidence="2">Belongs to the cytochrome ubiquinol oxidase subunit 2 family.</text>
</comment>
<gene>
    <name evidence="12" type="ORF">KU39_1701</name>
</gene>
<dbReference type="OrthoDB" id="9776710at2"/>
<keyword evidence="5" id="KW-0349">Heme</keyword>
<keyword evidence="6" id="KW-0812">Transmembrane</keyword>
<evidence type="ECO:0000256" key="7">
    <source>
        <dbReference type="ARBA" id="ARBA00022723"/>
    </source>
</evidence>
<sequence>MFDLETMQVIGWLIVGLTLILFALTSGFDSGVGILLPFIGKSDDERRLVVLNVIGPTWDGNQVWLITAGGAIFAIWPTVYATAFSGFYVAMLLVLWSLFLRPVGFEYRSKLTSQKWRNNWDIGIFIASFVPIVVMGVAFGNLLLDAPFHYDAIFLRMEYTGSFLQLLTPFALLCGVVSLCMIIVHGAAYLSWRSVGVVKVRAQKALCLFSIFYIIAFVLAGMLIAYKVPGYILGTANIASISDPLANDITRQVGAWMMNYHLYPWMMIAPVLGFLGALLAIVATKLNRIITAFIGSCCIQIGTILTAGLSLFPFIIPSSVEPNHSLTVWNSSTTLHSLNLITLVAVIMVPVIFIYTAFVYRRMWQNGPLKESDIQRDRHMFY</sequence>
<evidence type="ECO:0000256" key="2">
    <source>
        <dbReference type="ARBA" id="ARBA00007543"/>
    </source>
</evidence>
<keyword evidence="10" id="KW-0408">Iron</keyword>
<dbReference type="Proteomes" id="UP000029558">
    <property type="component" value="Chromosome"/>
</dbReference>
<dbReference type="AlphaFoldDB" id="A0A1L6TC73"/>
<evidence type="ECO:0000256" key="5">
    <source>
        <dbReference type="ARBA" id="ARBA00022617"/>
    </source>
</evidence>
<dbReference type="GO" id="GO:0070069">
    <property type="term" value="C:cytochrome complex"/>
    <property type="evidence" value="ECO:0007669"/>
    <property type="project" value="TreeGrafter"/>
</dbReference>
<dbReference type="GO" id="GO:0005886">
    <property type="term" value="C:plasma membrane"/>
    <property type="evidence" value="ECO:0007669"/>
    <property type="project" value="UniProtKB-SubCell"/>
</dbReference>
<evidence type="ECO:0000256" key="1">
    <source>
        <dbReference type="ARBA" id="ARBA00004651"/>
    </source>
</evidence>
<evidence type="ECO:0000256" key="6">
    <source>
        <dbReference type="ARBA" id="ARBA00022692"/>
    </source>
</evidence>
<evidence type="ECO:0000313" key="12">
    <source>
        <dbReference type="EMBL" id="ALB22883.1"/>
    </source>
</evidence>
<proteinExistence type="inferred from homology"/>
<evidence type="ECO:0000256" key="9">
    <source>
        <dbReference type="ARBA" id="ARBA00022989"/>
    </source>
</evidence>
<dbReference type="GO" id="GO:0004035">
    <property type="term" value="F:alkaline phosphatase activity"/>
    <property type="evidence" value="ECO:0007669"/>
    <property type="project" value="UniProtKB-EC"/>
</dbReference>
<evidence type="ECO:0000256" key="8">
    <source>
        <dbReference type="ARBA" id="ARBA00022982"/>
    </source>
</evidence>
<keyword evidence="8" id="KW-0249">Electron transport</keyword>
<dbReference type="EC" id="3.1.3.1" evidence="12"/>
<comment type="subcellular location">
    <subcellularLocation>
        <location evidence="1">Cell membrane</location>
        <topology evidence="1">Multi-pass membrane protein</topology>
    </subcellularLocation>
</comment>
<dbReference type="GO" id="GO:0016682">
    <property type="term" value="F:oxidoreductase activity, acting on diphenols and related substances as donors, oxygen as acceptor"/>
    <property type="evidence" value="ECO:0007669"/>
    <property type="project" value="TreeGrafter"/>
</dbReference>
<evidence type="ECO:0000256" key="4">
    <source>
        <dbReference type="ARBA" id="ARBA00022475"/>
    </source>
</evidence>
<dbReference type="PANTHER" id="PTHR43141">
    <property type="entry name" value="CYTOCHROME BD2 SUBUNIT II"/>
    <property type="match status" value="1"/>
</dbReference>
<accession>A0A1L6TC73</accession>
<dbReference type="InterPro" id="IPR003317">
    <property type="entry name" value="Cyt-d_oxidase_su2"/>
</dbReference>
<dbReference type="PANTHER" id="PTHR43141:SF5">
    <property type="entry name" value="CYTOCHROME BD-I UBIQUINOL OXIDASE SUBUNIT 2"/>
    <property type="match status" value="1"/>
</dbReference>